<feature type="non-terminal residue" evidence="1">
    <location>
        <position position="1"/>
    </location>
</feature>
<dbReference type="EMBL" id="CAJVPW010034779">
    <property type="protein sequence ID" value="CAG8734323.1"/>
    <property type="molecule type" value="Genomic_DNA"/>
</dbReference>
<protein>
    <submittedName>
        <fullName evidence="1">13792_t:CDS:1</fullName>
    </submittedName>
</protein>
<gene>
    <name evidence="1" type="ORF">SPELUC_LOCUS13343</name>
</gene>
<evidence type="ECO:0000313" key="2">
    <source>
        <dbReference type="Proteomes" id="UP000789366"/>
    </source>
</evidence>
<feature type="non-terminal residue" evidence="1">
    <location>
        <position position="86"/>
    </location>
</feature>
<dbReference type="Proteomes" id="UP000789366">
    <property type="component" value="Unassembled WGS sequence"/>
</dbReference>
<comment type="caution">
    <text evidence="1">The sequence shown here is derived from an EMBL/GenBank/DDBJ whole genome shotgun (WGS) entry which is preliminary data.</text>
</comment>
<proteinExistence type="predicted"/>
<organism evidence="1 2">
    <name type="scientific">Cetraspora pellucida</name>
    <dbReference type="NCBI Taxonomy" id="1433469"/>
    <lineage>
        <taxon>Eukaryota</taxon>
        <taxon>Fungi</taxon>
        <taxon>Fungi incertae sedis</taxon>
        <taxon>Mucoromycota</taxon>
        <taxon>Glomeromycotina</taxon>
        <taxon>Glomeromycetes</taxon>
        <taxon>Diversisporales</taxon>
        <taxon>Gigasporaceae</taxon>
        <taxon>Cetraspora</taxon>
    </lineage>
</organism>
<evidence type="ECO:0000313" key="1">
    <source>
        <dbReference type="EMBL" id="CAG8734323.1"/>
    </source>
</evidence>
<sequence>EEDQQESDSDNDLYATDEQIKEMKEIVVQSTIQFSKQSSTDITEQTIISEESLSILLTQSHTEAFQIFEEMEITSSTSMSINETGE</sequence>
<reference evidence="1" key="1">
    <citation type="submission" date="2021-06" db="EMBL/GenBank/DDBJ databases">
        <authorList>
            <person name="Kallberg Y."/>
            <person name="Tangrot J."/>
            <person name="Rosling A."/>
        </authorList>
    </citation>
    <scope>NUCLEOTIDE SEQUENCE</scope>
    <source>
        <strain evidence="1">28 12/20/2015</strain>
    </source>
</reference>
<name>A0ACA9Q864_9GLOM</name>
<accession>A0ACA9Q864</accession>
<keyword evidence="2" id="KW-1185">Reference proteome</keyword>